<proteinExistence type="predicted"/>
<dbReference type="CDD" id="cd00132">
    <property type="entry name" value="CRIB"/>
    <property type="match status" value="1"/>
</dbReference>
<dbReference type="InterPro" id="IPR036936">
    <property type="entry name" value="CRIB_dom_sf"/>
</dbReference>
<evidence type="ECO:0000313" key="3">
    <source>
        <dbReference type="EMBL" id="PAV64358.1"/>
    </source>
</evidence>
<feature type="compositionally biased region" description="Pro residues" evidence="1">
    <location>
        <begin position="337"/>
        <end position="346"/>
    </location>
</feature>
<gene>
    <name evidence="3" type="ORF">WR25_20490</name>
</gene>
<name>A0A2A2JRQ2_9BILA</name>
<feature type="compositionally biased region" description="Basic and acidic residues" evidence="1">
    <location>
        <begin position="203"/>
        <end position="215"/>
    </location>
</feature>
<feature type="region of interest" description="Disordered" evidence="1">
    <location>
        <begin position="313"/>
        <end position="346"/>
    </location>
</feature>
<feature type="compositionally biased region" description="Polar residues" evidence="1">
    <location>
        <begin position="320"/>
        <end position="336"/>
    </location>
</feature>
<evidence type="ECO:0000259" key="2">
    <source>
        <dbReference type="PROSITE" id="PS50108"/>
    </source>
</evidence>
<dbReference type="OrthoDB" id="2414723at2759"/>
<feature type="domain" description="CRIB" evidence="2">
    <location>
        <begin position="236"/>
        <end position="249"/>
    </location>
</feature>
<dbReference type="Gene3D" id="3.90.810.10">
    <property type="entry name" value="CRIB domain"/>
    <property type="match status" value="1"/>
</dbReference>
<organism evidence="3 4">
    <name type="scientific">Diploscapter pachys</name>
    <dbReference type="NCBI Taxonomy" id="2018661"/>
    <lineage>
        <taxon>Eukaryota</taxon>
        <taxon>Metazoa</taxon>
        <taxon>Ecdysozoa</taxon>
        <taxon>Nematoda</taxon>
        <taxon>Chromadorea</taxon>
        <taxon>Rhabditida</taxon>
        <taxon>Rhabditina</taxon>
        <taxon>Rhabditomorpha</taxon>
        <taxon>Rhabditoidea</taxon>
        <taxon>Rhabditidae</taxon>
        <taxon>Diploscapter</taxon>
    </lineage>
</organism>
<accession>A0A2A2JRQ2</accession>
<dbReference type="Proteomes" id="UP000218231">
    <property type="component" value="Unassembled WGS sequence"/>
</dbReference>
<dbReference type="InterPro" id="IPR000095">
    <property type="entry name" value="CRIB_dom"/>
</dbReference>
<dbReference type="EMBL" id="LIAE01010265">
    <property type="protein sequence ID" value="PAV64358.1"/>
    <property type="molecule type" value="Genomic_DNA"/>
</dbReference>
<dbReference type="AlphaFoldDB" id="A0A2A2JRQ2"/>
<sequence length="346" mass="38867">MGTEQSKEGAVLVLVLLDRDRLEVGVLECEFSQSESSAFLRRKEAQHRFVPDKQKFIHRKIKVMWKSPIVSLCVGGETFKTRLETIRSRGGLLASLFEGDWKSKLDSVNHDFRYFGLKELVAFIEKKLAYEPLPITQKRSTSKTRKSIRTLQIREELKREIKREKMQSIEKIQPPNIQAPLPPFSAAANLRPTSHNQQIKLEMPQKKSDQEKEGRNGNANSPGGKTNDSCKKVLSISLPRNFAHVAHVGWTGNGKILNEHLLQKEDPTVKAIINAANEADLTPVYNVVSGQDAIYGSQAVEVILSGPLIKTKDQKDVPVTETTLYTQPYKQSKQTNAPPPPPKPSK</sequence>
<evidence type="ECO:0000313" key="4">
    <source>
        <dbReference type="Proteomes" id="UP000218231"/>
    </source>
</evidence>
<dbReference type="PROSITE" id="PS50108">
    <property type="entry name" value="CRIB"/>
    <property type="match status" value="1"/>
</dbReference>
<dbReference type="Gene3D" id="3.30.710.10">
    <property type="entry name" value="Potassium Channel Kv1.1, Chain A"/>
    <property type="match status" value="1"/>
</dbReference>
<dbReference type="InterPro" id="IPR011333">
    <property type="entry name" value="SKP1/BTB/POZ_sf"/>
</dbReference>
<feature type="region of interest" description="Disordered" evidence="1">
    <location>
        <begin position="167"/>
        <end position="230"/>
    </location>
</feature>
<keyword evidence="4" id="KW-1185">Reference proteome</keyword>
<evidence type="ECO:0000256" key="1">
    <source>
        <dbReference type="SAM" id="MobiDB-lite"/>
    </source>
</evidence>
<comment type="caution">
    <text evidence="3">The sequence shown here is derived from an EMBL/GenBank/DDBJ whole genome shotgun (WGS) entry which is preliminary data.</text>
</comment>
<protein>
    <recommendedName>
        <fullName evidence="2">CRIB domain-containing protein</fullName>
    </recommendedName>
</protein>
<reference evidence="3 4" key="1">
    <citation type="journal article" date="2017" name="Curr. Biol.">
        <title>Genome architecture and evolution of a unichromosomal asexual nematode.</title>
        <authorList>
            <person name="Fradin H."/>
            <person name="Zegar C."/>
            <person name="Gutwein M."/>
            <person name="Lucas J."/>
            <person name="Kovtun M."/>
            <person name="Corcoran D."/>
            <person name="Baugh L.R."/>
            <person name="Kiontke K."/>
            <person name="Gunsalus K."/>
            <person name="Fitch D.H."/>
            <person name="Piano F."/>
        </authorList>
    </citation>
    <scope>NUCLEOTIDE SEQUENCE [LARGE SCALE GENOMIC DNA]</scope>
    <source>
        <strain evidence="3">PF1309</strain>
    </source>
</reference>
<feature type="compositionally biased region" description="Polar residues" evidence="1">
    <location>
        <begin position="217"/>
        <end position="227"/>
    </location>
</feature>
<dbReference type="SMART" id="SM00285">
    <property type="entry name" value="PBD"/>
    <property type="match status" value="1"/>
</dbReference>